<dbReference type="SMART" id="SM00822">
    <property type="entry name" value="PKS_KR"/>
    <property type="match status" value="1"/>
</dbReference>
<keyword evidence="6" id="KW-1185">Reference proteome</keyword>
<dbReference type="NCBIfam" id="NF005559">
    <property type="entry name" value="PRK07231.1"/>
    <property type="match status" value="1"/>
</dbReference>
<dbReference type="PANTHER" id="PTHR24321:SF8">
    <property type="entry name" value="ESTRADIOL 17-BETA-DEHYDROGENASE 8-RELATED"/>
    <property type="match status" value="1"/>
</dbReference>
<reference evidence="5 6" key="1">
    <citation type="submission" date="2019-08" db="EMBL/GenBank/DDBJ databases">
        <authorList>
            <person name="Peeters C."/>
        </authorList>
    </citation>
    <scope>NUCLEOTIDE SEQUENCE [LARGE SCALE GENOMIC DNA]</scope>
    <source>
        <strain evidence="5 6">LMG 30175</strain>
    </source>
</reference>
<feature type="domain" description="Ketoreductase" evidence="4">
    <location>
        <begin position="7"/>
        <end position="187"/>
    </location>
</feature>
<comment type="similarity">
    <text evidence="1">Belongs to the short-chain dehydrogenases/reductases (SDR) family.</text>
</comment>
<dbReference type="SUPFAM" id="SSF51735">
    <property type="entry name" value="NAD(P)-binding Rossmann-fold domains"/>
    <property type="match status" value="1"/>
</dbReference>
<dbReference type="InterPro" id="IPR020904">
    <property type="entry name" value="Sc_DH/Rdtase_CS"/>
</dbReference>
<evidence type="ECO:0000256" key="3">
    <source>
        <dbReference type="ARBA" id="ARBA00023027"/>
    </source>
</evidence>
<evidence type="ECO:0000256" key="1">
    <source>
        <dbReference type="ARBA" id="ARBA00006484"/>
    </source>
</evidence>
<protein>
    <submittedName>
        <fullName evidence="5">3-ketoacyl-ACP reductase</fullName>
    </submittedName>
</protein>
<dbReference type="Pfam" id="PF13561">
    <property type="entry name" value="adh_short_C2"/>
    <property type="match status" value="1"/>
</dbReference>
<dbReference type="AlphaFoldDB" id="A0A5E4U3U5"/>
<dbReference type="RefSeq" id="WP_150696675.1">
    <property type="nucleotide sequence ID" value="NZ_CABPRZ010000006.1"/>
</dbReference>
<dbReference type="InterPro" id="IPR057326">
    <property type="entry name" value="KR_dom"/>
</dbReference>
<dbReference type="InterPro" id="IPR036291">
    <property type="entry name" value="NAD(P)-bd_dom_sf"/>
</dbReference>
<dbReference type="InterPro" id="IPR002347">
    <property type="entry name" value="SDR_fam"/>
</dbReference>
<keyword evidence="3" id="KW-0520">NAD</keyword>
<gene>
    <name evidence="5" type="ORF">PTE30175_01742</name>
</gene>
<evidence type="ECO:0000313" key="6">
    <source>
        <dbReference type="Proteomes" id="UP000414233"/>
    </source>
</evidence>
<dbReference type="FunFam" id="3.40.50.720:FF:000084">
    <property type="entry name" value="Short-chain dehydrogenase reductase"/>
    <property type="match status" value="1"/>
</dbReference>
<dbReference type="PROSITE" id="PS00061">
    <property type="entry name" value="ADH_SHORT"/>
    <property type="match status" value="1"/>
</dbReference>
<dbReference type="OrthoDB" id="9803333at2"/>
<dbReference type="GO" id="GO:0016491">
    <property type="term" value="F:oxidoreductase activity"/>
    <property type="evidence" value="ECO:0007669"/>
    <property type="project" value="UniProtKB-KW"/>
</dbReference>
<keyword evidence="2" id="KW-0560">Oxidoreductase</keyword>
<dbReference type="Gene3D" id="3.40.50.720">
    <property type="entry name" value="NAD(P)-binding Rossmann-like Domain"/>
    <property type="match status" value="1"/>
</dbReference>
<dbReference type="PRINTS" id="PR00081">
    <property type="entry name" value="GDHRDH"/>
</dbReference>
<organism evidence="5 6">
    <name type="scientific">Pandoraea terrae</name>
    <dbReference type="NCBI Taxonomy" id="1537710"/>
    <lineage>
        <taxon>Bacteria</taxon>
        <taxon>Pseudomonadati</taxon>
        <taxon>Pseudomonadota</taxon>
        <taxon>Betaproteobacteria</taxon>
        <taxon>Burkholderiales</taxon>
        <taxon>Burkholderiaceae</taxon>
        <taxon>Pandoraea</taxon>
    </lineage>
</organism>
<name>A0A5E4U3U5_9BURK</name>
<evidence type="ECO:0000256" key="2">
    <source>
        <dbReference type="ARBA" id="ARBA00023002"/>
    </source>
</evidence>
<evidence type="ECO:0000313" key="5">
    <source>
        <dbReference type="EMBL" id="VVD94755.1"/>
    </source>
</evidence>
<dbReference type="PRINTS" id="PR00080">
    <property type="entry name" value="SDRFAMILY"/>
</dbReference>
<accession>A0A5E4U3U5</accession>
<dbReference type="EMBL" id="CABPRZ010000006">
    <property type="protein sequence ID" value="VVD94755.1"/>
    <property type="molecule type" value="Genomic_DNA"/>
</dbReference>
<sequence>MGRVEGSVAIVTGAARGMGAAHARALVREGARVILTDVLEEDGRRVAEELGECARFVVHDVTRSEDWERVVAAAEQAFGNVTILVNNAGIGLAAPLDATTEADYRRVIEVNQVGLFLGMKAVLDSMTRAGGGSIVNISSVAGIVGTAHSIAYSASKFAVTGMTKVAAKELGPRGIRVNSVHPGVIETPMLTEAAGTEEIIQGLRAAAAATPLGRLGCPDDVSRVVLFLSSDESSFVTGSAYVVDGGFIG</sequence>
<dbReference type="Proteomes" id="UP000414233">
    <property type="component" value="Unassembled WGS sequence"/>
</dbReference>
<evidence type="ECO:0000259" key="4">
    <source>
        <dbReference type="SMART" id="SM00822"/>
    </source>
</evidence>
<proteinExistence type="inferred from homology"/>
<dbReference type="PANTHER" id="PTHR24321">
    <property type="entry name" value="DEHYDROGENASES, SHORT CHAIN"/>
    <property type="match status" value="1"/>
</dbReference>